<evidence type="ECO:0000313" key="2">
    <source>
        <dbReference type="EMBL" id="OGI70007.1"/>
    </source>
</evidence>
<dbReference type="Proteomes" id="UP000179076">
    <property type="component" value="Unassembled WGS sequence"/>
</dbReference>
<evidence type="ECO:0000313" key="3">
    <source>
        <dbReference type="Proteomes" id="UP000179076"/>
    </source>
</evidence>
<feature type="transmembrane region" description="Helical" evidence="1">
    <location>
        <begin position="24"/>
        <end position="46"/>
    </location>
</feature>
<accession>A0A1F6VK26</accession>
<keyword evidence="1" id="KW-0472">Membrane</keyword>
<evidence type="ECO:0000256" key="1">
    <source>
        <dbReference type="SAM" id="Phobius"/>
    </source>
</evidence>
<reference evidence="2 3" key="1">
    <citation type="journal article" date="2016" name="Nat. Commun.">
        <title>Thousands of microbial genomes shed light on interconnected biogeochemical processes in an aquifer system.</title>
        <authorList>
            <person name="Anantharaman K."/>
            <person name="Brown C.T."/>
            <person name="Hug L.A."/>
            <person name="Sharon I."/>
            <person name="Castelle C.J."/>
            <person name="Probst A.J."/>
            <person name="Thomas B.C."/>
            <person name="Singh A."/>
            <person name="Wilkins M.J."/>
            <person name="Karaoz U."/>
            <person name="Brodie E.L."/>
            <person name="Williams K.H."/>
            <person name="Hubbard S.S."/>
            <person name="Banfield J.F."/>
        </authorList>
    </citation>
    <scope>NUCLEOTIDE SEQUENCE [LARGE SCALE GENOMIC DNA]</scope>
</reference>
<protein>
    <recommendedName>
        <fullName evidence="4">MSHA biogenesis protein MshJ</fullName>
    </recommendedName>
</protein>
<comment type="caution">
    <text evidence="2">The sequence shown here is derived from an EMBL/GenBank/DDBJ whole genome shotgun (WGS) entry which is preliminary data.</text>
</comment>
<keyword evidence="1" id="KW-1133">Transmembrane helix</keyword>
<sequence length="224" mass="25100">MGELKARLKGLADRIDAMSVRERGMVFFAVVVVLYLIAYSAVFGPLRAEQTRLDQDLRAKRVQAQEADQKLTGLFSQDGKDVNAENRAKLAALSSQVRDLDAKMDQMTAGVVPPKEMAKLIEQMLTRNKNLELVKLEALPAKSLDADAKPGADTTLPGVTVYRHGMRVEFKGRYFDIVNYLKSLEGLPWKVYWGEVSLETDKYPVSKVSLVIYTLSRHPNWIGV</sequence>
<gene>
    <name evidence="2" type="ORF">A2W18_11780</name>
</gene>
<proteinExistence type="predicted"/>
<organism evidence="2 3">
    <name type="scientific">Candidatus Muproteobacteria bacterium RBG_16_60_9</name>
    <dbReference type="NCBI Taxonomy" id="1817755"/>
    <lineage>
        <taxon>Bacteria</taxon>
        <taxon>Pseudomonadati</taxon>
        <taxon>Pseudomonadota</taxon>
        <taxon>Candidatus Muproteobacteria</taxon>
    </lineage>
</organism>
<evidence type="ECO:0008006" key="4">
    <source>
        <dbReference type="Google" id="ProtNLM"/>
    </source>
</evidence>
<name>A0A1F6VK26_9PROT</name>
<dbReference type="AlphaFoldDB" id="A0A1F6VK26"/>
<keyword evidence="1" id="KW-0812">Transmembrane</keyword>
<dbReference type="EMBL" id="MFSP01000009">
    <property type="protein sequence ID" value="OGI70007.1"/>
    <property type="molecule type" value="Genomic_DNA"/>
</dbReference>